<keyword evidence="3" id="KW-1185">Reference proteome</keyword>
<dbReference type="EMBL" id="JAKLUA010000005">
    <property type="protein sequence ID" value="MCG2669016.1"/>
    <property type="molecule type" value="Genomic_DNA"/>
</dbReference>
<dbReference type="RefSeq" id="WP_237859590.1">
    <property type="nucleotide sequence ID" value="NZ_JAKLTY010000030.1"/>
</dbReference>
<dbReference type="Proteomes" id="UP001139054">
    <property type="component" value="Unassembled WGS sequence"/>
</dbReference>
<name>A0A9X1UE11_9BRAD</name>
<proteinExistence type="predicted"/>
<dbReference type="EMBL" id="JAKLTY010000030">
    <property type="protein sequence ID" value="MCG2631543.1"/>
    <property type="molecule type" value="Genomic_DNA"/>
</dbReference>
<organism evidence="1 4">
    <name type="scientific">Bradyrhizobium zhengyangense</name>
    <dbReference type="NCBI Taxonomy" id="2911009"/>
    <lineage>
        <taxon>Bacteria</taxon>
        <taxon>Pseudomonadati</taxon>
        <taxon>Pseudomonadota</taxon>
        <taxon>Alphaproteobacteria</taxon>
        <taxon>Hyphomicrobiales</taxon>
        <taxon>Nitrobacteraceae</taxon>
        <taxon>Bradyrhizobium</taxon>
    </lineage>
</organism>
<dbReference type="Proteomes" id="UP001139012">
    <property type="component" value="Unassembled WGS sequence"/>
</dbReference>
<comment type="caution">
    <text evidence="1">The sequence shown here is derived from an EMBL/GenBank/DDBJ whole genome shotgun (WGS) entry which is preliminary data.</text>
</comment>
<dbReference type="AlphaFoldDB" id="A0A9X1UE11"/>
<evidence type="ECO:0000313" key="2">
    <source>
        <dbReference type="EMBL" id="MCG2669016.1"/>
    </source>
</evidence>
<gene>
    <name evidence="2" type="ORF">L6637_18810</name>
    <name evidence="1" type="ORF">L6654_33435</name>
</gene>
<evidence type="ECO:0000313" key="4">
    <source>
        <dbReference type="Proteomes" id="UP001139054"/>
    </source>
</evidence>
<sequence length="118" mass="13025">MSNVAAFPAQSSASASKAVHRLNEIWTSVETFTRQVEYDRVTPVDMLRILRIFNTANSCIRIVLSDFKDDPAIDQLVSYSCGITGMIEQARQKVAGLIDGSRERVPIPKPFPAGRLGD</sequence>
<reference evidence="1" key="1">
    <citation type="submission" date="2022-01" db="EMBL/GenBank/DDBJ databases">
        <title>Genome sequnece data of strain Bradyrhizobium sp. nov.</title>
        <authorList>
            <person name="Zhang J."/>
        </authorList>
    </citation>
    <scope>NUCLEOTIDE SEQUENCE</scope>
    <source>
        <strain evidence="2">WYCCWR 12774</strain>
        <strain evidence="1">WYCCWR 13023</strain>
    </source>
</reference>
<accession>A0A9X1UE11</accession>
<evidence type="ECO:0000313" key="1">
    <source>
        <dbReference type="EMBL" id="MCG2631543.1"/>
    </source>
</evidence>
<protein>
    <submittedName>
        <fullName evidence="1">Uncharacterized protein</fullName>
    </submittedName>
</protein>
<evidence type="ECO:0000313" key="3">
    <source>
        <dbReference type="Proteomes" id="UP001139012"/>
    </source>
</evidence>